<dbReference type="SMART" id="SM00256">
    <property type="entry name" value="FBOX"/>
    <property type="match status" value="1"/>
</dbReference>
<evidence type="ECO:0000313" key="3">
    <source>
        <dbReference type="Proteomes" id="UP000761534"/>
    </source>
</evidence>
<dbReference type="Pfam" id="PF00646">
    <property type="entry name" value="F-box"/>
    <property type="match status" value="1"/>
</dbReference>
<dbReference type="SUPFAM" id="SSF81383">
    <property type="entry name" value="F-box domain"/>
    <property type="match status" value="1"/>
</dbReference>
<dbReference type="PROSITE" id="PS50181">
    <property type="entry name" value="FBOX"/>
    <property type="match status" value="1"/>
</dbReference>
<dbReference type="AlphaFoldDB" id="A0A642V851"/>
<dbReference type="VEuPathDB" id="FungiDB:TRICI_003710"/>
<proteinExistence type="predicted"/>
<sequence length="768" mass="86351">MYLEELPPELILVVCSYLGKTDLLHLRAVCPKLEQIVGTCPGLKISLVLDLSKQRDYLRSEHRTDSFLTPSELQRGKISNDTARFWVNKVAAIRLIGDFAGRWAWGRINRLFNLLEKYGQKSQVDLIMYSITVSVKVLSPIIRRINLTPVPTTFVIFTNQIDLRRPPFPVWLIKEKEATLIITCGESMSGYNIHSEYRSVKKVLKTTGQELSIENVVKMLQNGGLITRCDFQDCDFGGNIGEVSELPNVKTISFHNCLSFCTFTDFSSVLSLAFQTGDDLKVMRKEGSIVLATVHESLALVGWSLVDVLQICDRFASESIKIIGFTLTASDLTKATRIVKLQDCTIVRDSKTPLTAIFGFFYPNSTSSCMTAWRRVALIKNDYVKLEGWDMGDFLELDLKRYNLLLKLGCGSFSSKFMDIAINLIRLRRLEFSHFQVVNDSGVYPLSRVKCFCELVWGPRKKLKVSIFPASFVIENRIEFVGWHFLDVMDTFASENIVTLTDLTIGKKVIAFLHENIQVEKCKADFGAEGHDVNLEEVFAHLFKGASSLTAIIAPSSVKLESEKNGLSFFNWDYSHIFRTLIAIEQPLKHAVFHLPFVRSPSLLGLVQQAFLDNDFSFSVLHASSAPPQIQEIFSIVEIPFQASYTVDVAVNNDHSIIKFSTCTLVLPSWSPCEVLGLFGSTPFPPRISTRIKSLSLSNIDLTIELLDALATVQSIETLVAELDGEDLREVMTKREVRKIVKDAVTSLILKGLKRLSFSGNFAPTFHI</sequence>
<evidence type="ECO:0000313" key="2">
    <source>
        <dbReference type="EMBL" id="KAA8911795.1"/>
    </source>
</evidence>
<comment type="caution">
    <text evidence="2">The sequence shown here is derived from an EMBL/GenBank/DDBJ whole genome shotgun (WGS) entry which is preliminary data.</text>
</comment>
<organism evidence="2 3">
    <name type="scientific">Trichomonascus ciferrii</name>
    <dbReference type="NCBI Taxonomy" id="44093"/>
    <lineage>
        <taxon>Eukaryota</taxon>
        <taxon>Fungi</taxon>
        <taxon>Dikarya</taxon>
        <taxon>Ascomycota</taxon>
        <taxon>Saccharomycotina</taxon>
        <taxon>Dipodascomycetes</taxon>
        <taxon>Dipodascales</taxon>
        <taxon>Trichomonascaceae</taxon>
        <taxon>Trichomonascus</taxon>
        <taxon>Trichomonascus ciferrii complex</taxon>
    </lineage>
</organism>
<accession>A0A642V851</accession>
<evidence type="ECO:0000259" key="1">
    <source>
        <dbReference type="PROSITE" id="PS50181"/>
    </source>
</evidence>
<dbReference type="Proteomes" id="UP000761534">
    <property type="component" value="Unassembled WGS sequence"/>
</dbReference>
<gene>
    <name evidence="2" type="ORF">TRICI_003710</name>
</gene>
<name>A0A642V851_9ASCO</name>
<feature type="domain" description="F-box" evidence="1">
    <location>
        <begin position="1"/>
        <end position="37"/>
    </location>
</feature>
<protein>
    <recommendedName>
        <fullName evidence="1">F-box domain-containing protein</fullName>
    </recommendedName>
</protein>
<keyword evidence="3" id="KW-1185">Reference proteome</keyword>
<reference evidence="2" key="1">
    <citation type="journal article" date="2019" name="G3 (Bethesda)">
        <title>Genome Assemblies of Two Rare Opportunistic Yeast Pathogens: Diutina rugosa (syn. Candida rugosa) and Trichomonascus ciferrii (syn. Candida ciferrii).</title>
        <authorList>
            <person name="Mixao V."/>
            <person name="Saus E."/>
            <person name="Hansen A.P."/>
            <person name="Lass-Florl C."/>
            <person name="Gabaldon T."/>
        </authorList>
    </citation>
    <scope>NUCLEOTIDE SEQUENCE</scope>
    <source>
        <strain evidence="2">CBS 4856</strain>
    </source>
</reference>
<dbReference type="EMBL" id="SWFS01000273">
    <property type="protein sequence ID" value="KAA8911795.1"/>
    <property type="molecule type" value="Genomic_DNA"/>
</dbReference>
<dbReference type="InterPro" id="IPR036047">
    <property type="entry name" value="F-box-like_dom_sf"/>
</dbReference>
<dbReference type="OrthoDB" id="3256413at2759"/>
<dbReference type="InterPro" id="IPR001810">
    <property type="entry name" value="F-box_dom"/>
</dbReference>